<gene>
    <name evidence="3" type="ORF">BLI708_08715</name>
    <name evidence="2" type="ORF">Tam1G_1773</name>
</gene>
<dbReference type="InterPro" id="IPR002502">
    <property type="entry name" value="Amidase_domain"/>
</dbReference>
<proteinExistence type="predicted"/>
<reference evidence="2 4" key="1">
    <citation type="submission" date="2017-07" db="EMBL/GenBank/DDBJ databases">
        <title>Bifidobacterium novel species.</title>
        <authorList>
            <person name="Lugli G.A."/>
            <person name="Milani C."/>
            <person name="Duranti S."/>
            <person name="Mangifesta M."/>
        </authorList>
    </citation>
    <scope>NUCLEOTIDE SEQUENCE [LARGE SCALE GENOMIC DNA]</scope>
    <source>
        <strain evidence="2 4">45</strain>
    </source>
</reference>
<dbReference type="Pfam" id="PF01510">
    <property type="entry name" value="Amidase_2"/>
    <property type="match status" value="1"/>
</dbReference>
<dbReference type="RefSeq" id="WP_101626272.1">
    <property type="nucleotide sequence ID" value="NZ_CP071591.1"/>
</dbReference>
<dbReference type="Gene3D" id="3.40.80.10">
    <property type="entry name" value="Peptidoglycan recognition protein-like"/>
    <property type="match status" value="1"/>
</dbReference>
<dbReference type="GO" id="GO:0009253">
    <property type="term" value="P:peptidoglycan catabolic process"/>
    <property type="evidence" value="ECO:0007669"/>
    <property type="project" value="InterPro"/>
</dbReference>
<dbReference type="AlphaFoldDB" id="A0A2N5IQH2"/>
<reference evidence="3 5" key="2">
    <citation type="submission" date="2021-03" db="EMBL/GenBank/DDBJ databases">
        <title>Genome sequencing of Bifidobacterium imperatoris JCM 32708.</title>
        <authorList>
            <person name="Kim J."/>
        </authorList>
    </citation>
    <scope>NUCLEOTIDE SEQUENCE [LARGE SCALE GENOMIC DNA]</scope>
    <source>
        <strain evidence="3 5">JCM 32708</strain>
    </source>
</reference>
<dbReference type="InterPro" id="IPR036505">
    <property type="entry name" value="Amidase/PGRP_sf"/>
</dbReference>
<sequence length="239" mass="26581">MVQIKEEIVNQGHGYLSPSLFAVHSTANPGATARNHRDLWSRGYDYAVHLTSDWTEAIHCVPYDRLCWQVGNGNGTCEGIEICEATNASDFWKGIEIAADVIAQRLRARGWGVDRMHPHQWFSQTYGGSDHTDPIPYFSRFGYNWGAFVQLVQQKLSGVSAGTQEVDIMAALMIRNDDTGVIWYCEPGKGRTALTHVDQANLLQQTGVPLIHGNSGAPWWGRFDEINSLVCSTMKKLGV</sequence>
<feature type="domain" description="N-acetylmuramoyl-L-alanine amidase" evidence="1">
    <location>
        <begin position="9"/>
        <end position="135"/>
    </location>
</feature>
<accession>A0A2N5IQH2</accession>
<dbReference type="Proteomes" id="UP000663067">
    <property type="component" value="Chromosome"/>
</dbReference>
<evidence type="ECO:0000313" key="4">
    <source>
        <dbReference type="Proteomes" id="UP000234855"/>
    </source>
</evidence>
<protein>
    <submittedName>
        <fullName evidence="2">N-acetylmuramoyl-L-alanine amidase</fullName>
    </submittedName>
</protein>
<dbReference type="GO" id="GO:0008745">
    <property type="term" value="F:N-acetylmuramoyl-L-alanine amidase activity"/>
    <property type="evidence" value="ECO:0007669"/>
    <property type="project" value="InterPro"/>
</dbReference>
<evidence type="ECO:0000313" key="3">
    <source>
        <dbReference type="EMBL" id="QSY57310.1"/>
    </source>
</evidence>
<organism evidence="2 4">
    <name type="scientific">Bifidobacterium imperatoris</name>
    <dbReference type="NCBI Taxonomy" id="2020965"/>
    <lineage>
        <taxon>Bacteria</taxon>
        <taxon>Bacillati</taxon>
        <taxon>Actinomycetota</taxon>
        <taxon>Actinomycetes</taxon>
        <taxon>Bifidobacteriales</taxon>
        <taxon>Bifidobacteriaceae</taxon>
        <taxon>Bifidobacterium</taxon>
    </lineage>
</organism>
<dbReference type="Proteomes" id="UP000234855">
    <property type="component" value="Unassembled WGS sequence"/>
</dbReference>
<dbReference type="EMBL" id="CP071591">
    <property type="protein sequence ID" value="QSY57310.1"/>
    <property type="molecule type" value="Genomic_DNA"/>
</dbReference>
<name>A0A2N5IQH2_9BIFI</name>
<evidence type="ECO:0000313" key="2">
    <source>
        <dbReference type="EMBL" id="PLS24196.1"/>
    </source>
</evidence>
<dbReference type="SMART" id="SM00644">
    <property type="entry name" value="Ami_2"/>
    <property type="match status" value="1"/>
</dbReference>
<dbReference type="EMBL" id="NMWV01000025">
    <property type="protein sequence ID" value="PLS24196.1"/>
    <property type="molecule type" value="Genomic_DNA"/>
</dbReference>
<dbReference type="SUPFAM" id="SSF55846">
    <property type="entry name" value="N-acetylmuramoyl-L-alanine amidase-like"/>
    <property type="match status" value="1"/>
</dbReference>
<evidence type="ECO:0000259" key="1">
    <source>
        <dbReference type="SMART" id="SM00644"/>
    </source>
</evidence>
<evidence type="ECO:0000313" key="5">
    <source>
        <dbReference type="Proteomes" id="UP000663067"/>
    </source>
</evidence>
<keyword evidence="5" id="KW-1185">Reference proteome</keyword>